<evidence type="ECO:0000313" key="3">
    <source>
        <dbReference type="Proteomes" id="UP001209922"/>
    </source>
</evidence>
<organism evidence="2 3">
    <name type="scientific">Xanthomonas chitinilytica</name>
    <dbReference type="NCBI Taxonomy" id="2989819"/>
    <lineage>
        <taxon>Bacteria</taxon>
        <taxon>Pseudomonadati</taxon>
        <taxon>Pseudomonadota</taxon>
        <taxon>Gammaproteobacteria</taxon>
        <taxon>Lysobacterales</taxon>
        <taxon>Lysobacteraceae</taxon>
        <taxon>Xanthomonas</taxon>
    </lineage>
</organism>
<dbReference type="InterPro" id="IPR036515">
    <property type="entry name" value="Transposase_17_sf"/>
</dbReference>
<dbReference type="InterPro" id="IPR052715">
    <property type="entry name" value="RAYT_transposase"/>
</dbReference>
<dbReference type="Proteomes" id="UP001209922">
    <property type="component" value="Unassembled WGS sequence"/>
</dbReference>
<dbReference type="EMBL" id="JAPCHY010000014">
    <property type="protein sequence ID" value="MCW4473835.1"/>
    <property type="molecule type" value="Genomic_DNA"/>
</dbReference>
<dbReference type="Pfam" id="PF01797">
    <property type="entry name" value="Y1_Tnp"/>
    <property type="match status" value="1"/>
</dbReference>
<dbReference type="InterPro" id="IPR002686">
    <property type="entry name" value="Transposase_17"/>
</dbReference>
<evidence type="ECO:0000313" key="2">
    <source>
        <dbReference type="EMBL" id="MCW4473835.1"/>
    </source>
</evidence>
<dbReference type="SMART" id="SM01321">
    <property type="entry name" value="Y1_Tnp"/>
    <property type="match status" value="1"/>
</dbReference>
<proteinExistence type="predicted"/>
<dbReference type="NCBIfam" id="NF047646">
    <property type="entry name" value="REP_Tyr_transpos"/>
    <property type="match status" value="1"/>
</dbReference>
<evidence type="ECO:0000259" key="1">
    <source>
        <dbReference type="SMART" id="SM01321"/>
    </source>
</evidence>
<dbReference type="Gene3D" id="3.30.70.1290">
    <property type="entry name" value="Transposase IS200-like"/>
    <property type="match status" value="1"/>
</dbReference>
<reference evidence="2 3" key="1">
    <citation type="submission" date="2022-10" db="EMBL/GenBank/DDBJ databases">
        <title>Xanthomonas sp. H13-6.</title>
        <authorList>
            <person name="Liu X."/>
            <person name="Deng Z."/>
            <person name="Jiang Y."/>
            <person name="Yu T."/>
            <person name="Ai J."/>
        </authorList>
    </citation>
    <scope>NUCLEOTIDE SEQUENCE [LARGE SCALE GENOMIC DNA]</scope>
    <source>
        <strain evidence="2 3">H13-6</strain>
    </source>
</reference>
<accession>A0ABT3JZA5</accession>
<dbReference type="SUPFAM" id="SSF143422">
    <property type="entry name" value="Transposase IS200-like"/>
    <property type="match status" value="1"/>
</dbReference>
<feature type="domain" description="Transposase IS200-like" evidence="1">
    <location>
        <begin position="13"/>
        <end position="127"/>
    </location>
</feature>
<sequence length="154" mass="17277">MSSPRLLHGRNSRIGALYAVTTVVLNRQSMFTQHGCACAVAGELARIETEGRARNLAWVVMPDHVHWLFELRTDDLSRCVQAFKSRSARAVNLVRGTSGTVWQAGFYDHCLRGDEDLIGQARYIVCNPLRSGLVDALADHPYWYCPWISTEADL</sequence>
<name>A0ABT3JZA5_9XANT</name>
<gene>
    <name evidence="2" type="ORF">OK345_15145</name>
</gene>
<keyword evidence="3" id="KW-1185">Reference proteome</keyword>
<dbReference type="PANTHER" id="PTHR36966">
    <property type="entry name" value="REP-ASSOCIATED TYROSINE TRANSPOSASE"/>
    <property type="match status" value="1"/>
</dbReference>
<dbReference type="PANTHER" id="PTHR36966:SF1">
    <property type="entry name" value="REP-ASSOCIATED TYROSINE TRANSPOSASE"/>
    <property type="match status" value="1"/>
</dbReference>
<protein>
    <submittedName>
        <fullName evidence="2">Transposase</fullName>
    </submittedName>
</protein>
<comment type="caution">
    <text evidence="2">The sequence shown here is derived from an EMBL/GenBank/DDBJ whole genome shotgun (WGS) entry which is preliminary data.</text>
</comment>
<dbReference type="RefSeq" id="WP_265128825.1">
    <property type="nucleotide sequence ID" value="NZ_JAPCHY010000014.1"/>
</dbReference>